<keyword evidence="3" id="KW-1185">Reference proteome</keyword>
<dbReference type="GeneID" id="5019392"/>
<evidence type="ECO:0008006" key="4">
    <source>
        <dbReference type="Google" id="ProtNLM"/>
    </source>
</evidence>
<dbReference type="AlphaFoldDB" id="A0C5X6"/>
<proteinExistence type="predicted"/>
<evidence type="ECO:0000256" key="1">
    <source>
        <dbReference type="SAM" id="Phobius"/>
    </source>
</evidence>
<gene>
    <name evidence="2" type="ORF">GSPATT00035322001</name>
</gene>
<dbReference type="Proteomes" id="UP000000600">
    <property type="component" value="Unassembled WGS sequence"/>
</dbReference>
<dbReference type="KEGG" id="ptm:GSPATT00035322001"/>
<dbReference type="RefSeq" id="XP_001433590.1">
    <property type="nucleotide sequence ID" value="XM_001433553.1"/>
</dbReference>
<evidence type="ECO:0000313" key="3">
    <source>
        <dbReference type="Proteomes" id="UP000000600"/>
    </source>
</evidence>
<name>A0C5X6_PARTE</name>
<keyword evidence="1" id="KW-1133">Transmembrane helix</keyword>
<sequence>MLQMQQFQNYYLSEIISNIQYQIKFVNLTILKLACVQNQLSQQSLQILIHHLQFNGIHSKFMQSFSSNRICITNENVMAFYKLQVYISYKLSSIYNQVNINTYFNFQPDKKNNRQQNQNSMTDFNRIQTAEFIRLPPLLLILNAFLMVTQIFKNKKNTKELFTSIQCQTTQIYFI</sequence>
<evidence type="ECO:0000313" key="2">
    <source>
        <dbReference type="EMBL" id="CAK66193.1"/>
    </source>
</evidence>
<dbReference type="InParanoid" id="A0C5X6"/>
<organism evidence="2 3">
    <name type="scientific">Paramecium tetraurelia</name>
    <dbReference type="NCBI Taxonomy" id="5888"/>
    <lineage>
        <taxon>Eukaryota</taxon>
        <taxon>Sar</taxon>
        <taxon>Alveolata</taxon>
        <taxon>Ciliophora</taxon>
        <taxon>Intramacronucleata</taxon>
        <taxon>Oligohymenophorea</taxon>
        <taxon>Peniculida</taxon>
        <taxon>Parameciidae</taxon>
        <taxon>Paramecium</taxon>
    </lineage>
</organism>
<protein>
    <recommendedName>
        <fullName evidence="4">Transmembrane protein</fullName>
    </recommendedName>
</protein>
<keyword evidence="1" id="KW-0472">Membrane</keyword>
<keyword evidence="1" id="KW-0812">Transmembrane</keyword>
<feature type="transmembrane region" description="Helical" evidence="1">
    <location>
        <begin position="132"/>
        <end position="152"/>
    </location>
</feature>
<reference evidence="2 3" key="1">
    <citation type="journal article" date="2006" name="Nature">
        <title>Global trends of whole-genome duplications revealed by the ciliate Paramecium tetraurelia.</title>
        <authorList>
            <consortium name="Genoscope"/>
            <person name="Aury J.-M."/>
            <person name="Jaillon O."/>
            <person name="Duret L."/>
            <person name="Noel B."/>
            <person name="Jubin C."/>
            <person name="Porcel B.M."/>
            <person name="Segurens B."/>
            <person name="Daubin V."/>
            <person name="Anthouard V."/>
            <person name="Aiach N."/>
            <person name="Arnaiz O."/>
            <person name="Billaut A."/>
            <person name="Beisson J."/>
            <person name="Blanc I."/>
            <person name="Bouhouche K."/>
            <person name="Camara F."/>
            <person name="Duharcourt S."/>
            <person name="Guigo R."/>
            <person name="Gogendeau D."/>
            <person name="Katinka M."/>
            <person name="Keller A.-M."/>
            <person name="Kissmehl R."/>
            <person name="Klotz C."/>
            <person name="Koll F."/>
            <person name="Le Moue A."/>
            <person name="Lepere C."/>
            <person name="Malinsky S."/>
            <person name="Nowacki M."/>
            <person name="Nowak J.K."/>
            <person name="Plattner H."/>
            <person name="Poulain J."/>
            <person name="Ruiz F."/>
            <person name="Serrano V."/>
            <person name="Zagulski M."/>
            <person name="Dessen P."/>
            <person name="Betermier M."/>
            <person name="Weissenbach J."/>
            <person name="Scarpelli C."/>
            <person name="Schachter V."/>
            <person name="Sperling L."/>
            <person name="Meyer E."/>
            <person name="Cohen J."/>
            <person name="Wincker P."/>
        </authorList>
    </citation>
    <scope>NUCLEOTIDE SEQUENCE [LARGE SCALE GENOMIC DNA]</scope>
    <source>
        <strain evidence="2 3">Stock d4-2</strain>
    </source>
</reference>
<dbReference type="EMBL" id="CT868043">
    <property type="protein sequence ID" value="CAK66193.1"/>
    <property type="molecule type" value="Genomic_DNA"/>
</dbReference>
<accession>A0C5X6</accession>
<dbReference type="HOGENOM" id="CLU_1535439_0_0_1"/>